<dbReference type="Proteomes" id="UP000812440">
    <property type="component" value="Chromosome 9"/>
</dbReference>
<dbReference type="Pfam" id="PF00168">
    <property type="entry name" value="C2"/>
    <property type="match status" value="3"/>
</dbReference>
<dbReference type="InterPro" id="IPR051634">
    <property type="entry name" value="Extended_Synaptotagmin"/>
</dbReference>
<dbReference type="FunFam" id="2.60.40.150:FF:000093">
    <property type="entry name" value="Extended synaptotagmin 3"/>
    <property type="match status" value="1"/>
</dbReference>
<dbReference type="SMART" id="SM00239">
    <property type="entry name" value="C2"/>
    <property type="match status" value="1"/>
</dbReference>
<sequence>MQSCASANQSFKSKTIKENLNPCWREMYEDLEVDLYYEDPDKDDFLGSEVASGMVHLKLEWLSLMVEPDKISEPRNGLSTAMLITDKDPSTHVQISVGKKNVKSKTCGSTKDPVWEQAFAFFVQDIHMQHLHLKRFPLTNSGPNSNIKMKIVLRALHIEDPESDVIYTGINSLKHGPVTIKRDNKPQDKSSEVHQIQQNHIAPQANVESNELTGHSMRSTRSMNTDVKPAPNQNLQGTNTSQTLRAMRKFAPSLLSLNSVASSVYDGKGWPAEMSGEILITVRYASLRHCLVVGINSCRNLIQCSANGADPYVRIYLLPDRRWSGRKRTSVKKKTLDPQYDERFEYLVSIEDAKKRTLDIAVKNNRSFGSHERKELGKVLVDLSGEDLNKGFNNWYHLTPTGHPGP</sequence>
<organism evidence="2 3">
    <name type="scientific">Hymenochirus boettgeri</name>
    <name type="common">Congo dwarf clawed frog</name>
    <dbReference type="NCBI Taxonomy" id="247094"/>
    <lineage>
        <taxon>Eukaryota</taxon>
        <taxon>Metazoa</taxon>
        <taxon>Chordata</taxon>
        <taxon>Craniata</taxon>
        <taxon>Vertebrata</taxon>
        <taxon>Euteleostomi</taxon>
        <taxon>Amphibia</taxon>
        <taxon>Batrachia</taxon>
        <taxon>Anura</taxon>
        <taxon>Pipoidea</taxon>
        <taxon>Pipidae</taxon>
        <taxon>Pipinae</taxon>
        <taxon>Hymenochirus</taxon>
    </lineage>
</organism>
<dbReference type="GO" id="GO:0031210">
    <property type="term" value="F:phosphatidylcholine binding"/>
    <property type="evidence" value="ECO:0007669"/>
    <property type="project" value="TreeGrafter"/>
</dbReference>
<protein>
    <recommendedName>
        <fullName evidence="1">C2 domain-containing protein</fullName>
    </recommendedName>
</protein>
<evidence type="ECO:0000259" key="1">
    <source>
        <dbReference type="PROSITE" id="PS50004"/>
    </source>
</evidence>
<reference evidence="2" key="1">
    <citation type="thesis" date="2020" institute="ProQuest LLC" country="789 East Eisenhower Parkway, Ann Arbor, MI, USA">
        <title>Comparative Genomics and Chromosome Evolution.</title>
        <authorList>
            <person name="Mudd A.B."/>
        </authorList>
    </citation>
    <scope>NUCLEOTIDE SEQUENCE</scope>
    <source>
        <strain evidence="2">Female2</strain>
        <tissue evidence="2">Blood</tissue>
    </source>
</reference>
<comment type="caution">
    <text evidence="2">The sequence shown here is derived from an EMBL/GenBank/DDBJ whole genome shotgun (WGS) entry which is preliminary data.</text>
</comment>
<dbReference type="PROSITE" id="PS50004">
    <property type="entry name" value="C2"/>
    <property type="match status" value="1"/>
</dbReference>
<dbReference type="GO" id="GO:0008429">
    <property type="term" value="F:phosphatidylethanolamine binding"/>
    <property type="evidence" value="ECO:0007669"/>
    <property type="project" value="TreeGrafter"/>
</dbReference>
<dbReference type="CDD" id="cd04030">
    <property type="entry name" value="C2C_KIAA1228"/>
    <property type="match status" value="1"/>
</dbReference>
<dbReference type="PANTHER" id="PTHR45761:SF4">
    <property type="entry name" value="EXTENDED SYNAPTOTAGMIN-3"/>
    <property type="match status" value="1"/>
</dbReference>
<keyword evidence="3" id="KW-1185">Reference proteome</keyword>
<dbReference type="GO" id="GO:0035091">
    <property type="term" value="F:phosphatidylinositol binding"/>
    <property type="evidence" value="ECO:0007669"/>
    <property type="project" value="TreeGrafter"/>
</dbReference>
<feature type="domain" description="C2" evidence="1">
    <location>
        <begin position="274"/>
        <end position="396"/>
    </location>
</feature>
<dbReference type="InterPro" id="IPR037752">
    <property type="entry name" value="C2C_KIAA1228"/>
</dbReference>
<dbReference type="GO" id="GO:0005789">
    <property type="term" value="C:endoplasmic reticulum membrane"/>
    <property type="evidence" value="ECO:0007669"/>
    <property type="project" value="TreeGrafter"/>
</dbReference>
<name>A0A8T2IPV3_9PIPI</name>
<dbReference type="OrthoDB" id="1029639at2759"/>
<evidence type="ECO:0000313" key="3">
    <source>
        <dbReference type="Proteomes" id="UP000812440"/>
    </source>
</evidence>
<proteinExistence type="predicted"/>
<dbReference type="AlphaFoldDB" id="A0A8T2IPV3"/>
<dbReference type="SUPFAM" id="SSF49562">
    <property type="entry name" value="C2 domain (Calcium/lipid-binding domain, CaLB)"/>
    <property type="match status" value="3"/>
</dbReference>
<dbReference type="InterPro" id="IPR000008">
    <property type="entry name" value="C2_dom"/>
</dbReference>
<dbReference type="EMBL" id="JAACNH010000009">
    <property type="protein sequence ID" value="KAG8432176.1"/>
    <property type="molecule type" value="Genomic_DNA"/>
</dbReference>
<accession>A0A8T2IPV3</accession>
<gene>
    <name evidence="2" type="ORF">GDO86_016715</name>
</gene>
<dbReference type="PANTHER" id="PTHR45761">
    <property type="entry name" value="EXTENDED SYNAPTOTAGMIN-LIKE PROTEIN 2, ISOFORM C"/>
    <property type="match status" value="1"/>
</dbReference>
<dbReference type="GO" id="GO:0005544">
    <property type="term" value="F:calcium-dependent phospholipid binding"/>
    <property type="evidence" value="ECO:0007669"/>
    <property type="project" value="TreeGrafter"/>
</dbReference>
<dbReference type="Gene3D" id="2.60.40.150">
    <property type="entry name" value="C2 domain"/>
    <property type="match status" value="2"/>
</dbReference>
<dbReference type="GO" id="GO:0006869">
    <property type="term" value="P:lipid transport"/>
    <property type="evidence" value="ECO:0007669"/>
    <property type="project" value="InterPro"/>
</dbReference>
<dbReference type="GO" id="GO:0005509">
    <property type="term" value="F:calcium ion binding"/>
    <property type="evidence" value="ECO:0007669"/>
    <property type="project" value="TreeGrafter"/>
</dbReference>
<dbReference type="InterPro" id="IPR035892">
    <property type="entry name" value="C2_domain_sf"/>
</dbReference>
<evidence type="ECO:0000313" key="2">
    <source>
        <dbReference type="EMBL" id="KAG8432176.1"/>
    </source>
</evidence>
<dbReference type="GO" id="GO:0061817">
    <property type="term" value="P:endoplasmic reticulum-plasma membrane tethering"/>
    <property type="evidence" value="ECO:0007669"/>
    <property type="project" value="InterPro"/>
</dbReference>